<keyword evidence="3" id="KW-1185">Reference proteome</keyword>
<comment type="caution">
    <text evidence="2">The sequence shown here is derived from an EMBL/GenBank/DDBJ whole genome shotgun (WGS) entry which is preliminary data.</text>
</comment>
<proteinExistence type="predicted"/>
<dbReference type="AlphaFoldDB" id="A0A8J4CJ42"/>
<dbReference type="EMBL" id="BNCP01000019">
    <property type="protein sequence ID" value="GIL80657.1"/>
    <property type="molecule type" value="Genomic_DNA"/>
</dbReference>
<accession>A0A8J4CJ42</accession>
<protein>
    <submittedName>
        <fullName evidence="2">Uncharacterized protein</fullName>
    </submittedName>
</protein>
<evidence type="ECO:0000256" key="1">
    <source>
        <dbReference type="SAM" id="MobiDB-lite"/>
    </source>
</evidence>
<reference evidence="2" key="1">
    <citation type="journal article" date="2021" name="Proc. Natl. Acad. Sci. U.S.A.">
        <title>Three genomes in the algal genus Volvox reveal the fate of a haploid sex-determining region after a transition to homothallism.</title>
        <authorList>
            <person name="Yamamoto K."/>
            <person name="Hamaji T."/>
            <person name="Kawai-Toyooka H."/>
            <person name="Matsuzaki R."/>
            <person name="Takahashi F."/>
            <person name="Nishimura Y."/>
            <person name="Kawachi M."/>
            <person name="Noguchi H."/>
            <person name="Minakuchi Y."/>
            <person name="Umen J.G."/>
            <person name="Toyoda A."/>
            <person name="Nozaki H."/>
        </authorList>
    </citation>
    <scope>NUCLEOTIDE SEQUENCE</scope>
    <source>
        <strain evidence="2">NIES-3786</strain>
    </source>
</reference>
<evidence type="ECO:0000313" key="2">
    <source>
        <dbReference type="EMBL" id="GIL80657.1"/>
    </source>
</evidence>
<gene>
    <name evidence="2" type="ORF">Vretifemale_9984</name>
</gene>
<sequence length="187" mass="20370">CFLQTTARFRLLLRVKSKHLCCTISDAPVEWILQRKRSLRLRRDVDGDDAMEASDGEPPAKRVRAHAPQAAAAAVGAGPSSASRPRQHGKRPSSGGRGNARGDRRGHQQGRGGGGVNPQSLTADQERELTRYYNRYGRQLTRGDLRDLRKEAGGNVCFCCRAAGHSYDECTLRPPEARAAAAQGNGH</sequence>
<feature type="non-terminal residue" evidence="2">
    <location>
        <position position="187"/>
    </location>
</feature>
<organism evidence="2 3">
    <name type="scientific">Volvox reticuliferus</name>
    <dbReference type="NCBI Taxonomy" id="1737510"/>
    <lineage>
        <taxon>Eukaryota</taxon>
        <taxon>Viridiplantae</taxon>
        <taxon>Chlorophyta</taxon>
        <taxon>core chlorophytes</taxon>
        <taxon>Chlorophyceae</taxon>
        <taxon>CS clade</taxon>
        <taxon>Chlamydomonadales</taxon>
        <taxon>Volvocaceae</taxon>
        <taxon>Volvox</taxon>
    </lineage>
</organism>
<evidence type="ECO:0000313" key="3">
    <source>
        <dbReference type="Proteomes" id="UP000747110"/>
    </source>
</evidence>
<feature type="compositionally biased region" description="Low complexity" evidence="1">
    <location>
        <begin position="66"/>
        <end position="84"/>
    </location>
</feature>
<dbReference type="Proteomes" id="UP000747110">
    <property type="component" value="Unassembled WGS sequence"/>
</dbReference>
<name>A0A8J4CJ42_9CHLO</name>
<feature type="region of interest" description="Disordered" evidence="1">
    <location>
        <begin position="48"/>
        <end position="125"/>
    </location>
</feature>